<dbReference type="InterPro" id="IPR043502">
    <property type="entry name" value="DNA/RNA_pol_sf"/>
</dbReference>
<dbReference type="Gene3D" id="3.40.1170.60">
    <property type="match status" value="1"/>
</dbReference>
<dbReference type="OrthoDB" id="5723at2759"/>
<dbReference type="SUPFAM" id="SSF100879">
    <property type="entry name" value="Lesion bypass DNA polymerase (Y-family), little finger domain"/>
    <property type="match status" value="1"/>
</dbReference>
<dbReference type="FunFam" id="1.10.150.20:FF:000014">
    <property type="entry name" value="Polymerase (DNA directed), eta"/>
    <property type="match status" value="1"/>
</dbReference>
<dbReference type="InterPro" id="IPR041298">
    <property type="entry name" value="UBZ3"/>
</dbReference>
<gene>
    <name evidence="15" type="primary">RAD30</name>
    <name evidence="15" type="ORF">NW762_007542</name>
</gene>
<dbReference type="InterPro" id="IPR036775">
    <property type="entry name" value="DNA_pol_Y-fam_lit_finger_sf"/>
</dbReference>
<name>A0A9W8S110_9HYPO</name>
<dbReference type="GO" id="GO:0005634">
    <property type="term" value="C:nucleus"/>
    <property type="evidence" value="ECO:0007669"/>
    <property type="project" value="UniProtKB-SubCell"/>
</dbReference>
<evidence type="ECO:0000256" key="10">
    <source>
        <dbReference type="ARBA" id="ARBA00023242"/>
    </source>
</evidence>
<keyword evidence="5" id="KW-0227">DNA damage</keyword>
<dbReference type="PROSITE" id="PS00028">
    <property type="entry name" value="ZINC_FINGER_C2H2_1"/>
    <property type="match status" value="1"/>
</dbReference>
<organism evidence="15 16">
    <name type="scientific">Fusarium torreyae</name>
    <dbReference type="NCBI Taxonomy" id="1237075"/>
    <lineage>
        <taxon>Eukaryota</taxon>
        <taxon>Fungi</taxon>
        <taxon>Dikarya</taxon>
        <taxon>Ascomycota</taxon>
        <taxon>Pezizomycotina</taxon>
        <taxon>Sordariomycetes</taxon>
        <taxon>Hypocreomycetidae</taxon>
        <taxon>Hypocreales</taxon>
        <taxon>Nectriaceae</taxon>
        <taxon>Fusarium</taxon>
    </lineage>
</organism>
<dbReference type="InterPro" id="IPR013087">
    <property type="entry name" value="Znf_C2H2_type"/>
</dbReference>
<evidence type="ECO:0000256" key="1">
    <source>
        <dbReference type="ARBA" id="ARBA00004123"/>
    </source>
</evidence>
<dbReference type="EMBL" id="JAOQAZ010000014">
    <property type="protein sequence ID" value="KAJ4259612.1"/>
    <property type="molecule type" value="Genomic_DNA"/>
</dbReference>
<evidence type="ECO:0000256" key="5">
    <source>
        <dbReference type="ARBA" id="ARBA00022763"/>
    </source>
</evidence>
<evidence type="ECO:0000256" key="4">
    <source>
        <dbReference type="ARBA" id="ARBA00022723"/>
    </source>
</evidence>
<evidence type="ECO:0000256" key="3">
    <source>
        <dbReference type="ARBA" id="ARBA00022679"/>
    </source>
</evidence>
<dbReference type="Pfam" id="PF00817">
    <property type="entry name" value="IMS"/>
    <property type="match status" value="1"/>
</dbReference>
<dbReference type="PANTHER" id="PTHR45873">
    <property type="entry name" value="DNA POLYMERASE ETA"/>
    <property type="match status" value="1"/>
</dbReference>
<feature type="region of interest" description="Disordered" evidence="12">
    <location>
        <begin position="623"/>
        <end position="686"/>
    </location>
</feature>
<dbReference type="InterPro" id="IPR001126">
    <property type="entry name" value="UmuC"/>
</dbReference>
<feature type="compositionally biased region" description="Polar residues" evidence="12">
    <location>
        <begin position="655"/>
        <end position="668"/>
    </location>
</feature>
<dbReference type="PROSITE" id="PS50173">
    <property type="entry name" value="UMUC"/>
    <property type="match status" value="1"/>
</dbReference>
<keyword evidence="3 15" id="KW-0808">Transferase</keyword>
<keyword evidence="6" id="KW-0863">Zinc-finger</keyword>
<dbReference type="InterPro" id="IPR017961">
    <property type="entry name" value="DNA_pol_Y-fam_little_finger"/>
</dbReference>
<dbReference type="GO" id="GO:0003684">
    <property type="term" value="F:damaged DNA binding"/>
    <property type="evidence" value="ECO:0007669"/>
    <property type="project" value="InterPro"/>
</dbReference>
<feature type="domain" description="UBZ3-type" evidence="14">
    <location>
        <begin position="607"/>
        <end position="642"/>
    </location>
</feature>
<keyword evidence="7" id="KW-0862">Zinc</keyword>
<keyword evidence="9" id="KW-0234">DNA repair</keyword>
<keyword evidence="16" id="KW-1185">Reference proteome</keyword>
<dbReference type="PANTHER" id="PTHR45873:SF1">
    <property type="entry name" value="DNA POLYMERASE ETA"/>
    <property type="match status" value="1"/>
</dbReference>
<dbReference type="GO" id="GO:0003887">
    <property type="term" value="F:DNA-directed DNA polymerase activity"/>
    <property type="evidence" value="ECO:0007669"/>
    <property type="project" value="UniProtKB-KW"/>
</dbReference>
<dbReference type="SUPFAM" id="SSF56672">
    <property type="entry name" value="DNA/RNA polymerases"/>
    <property type="match status" value="1"/>
</dbReference>
<evidence type="ECO:0000313" key="16">
    <source>
        <dbReference type="Proteomes" id="UP001152049"/>
    </source>
</evidence>
<feature type="compositionally biased region" description="Low complexity" evidence="12">
    <location>
        <begin position="497"/>
        <end position="506"/>
    </location>
</feature>
<keyword evidence="10" id="KW-0539">Nucleus</keyword>
<dbReference type="PIRSF" id="PIRSF036603">
    <property type="entry name" value="DPol_eta"/>
    <property type="match status" value="1"/>
</dbReference>
<dbReference type="GO" id="GO:0042276">
    <property type="term" value="P:error-prone translesion synthesis"/>
    <property type="evidence" value="ECO:0007669"/>
    <property type="project" value="TreeGrafter"/>
</dbReference>
<dbReference type="Proteomes" id="UP001152049">
    <property type="component" value="Unassembled WGS sequence"/>
</dbReference>
<dbReference type="GO" id="GO:0035861">
    <property type="term" value="C:site of double-strand break"/>
    <property type="evidence" value="ECO:0007669"/>
    <property type="project" value="TreeGrafter"/>
</dbReference>
<keyword evidence="4" id="KW-0479">Metal-binding</keyword>
<evidence type="ECO:0000259" key="13">
    <source>
        <dbReference type="PROSITE" id="PS50173"/>
    </source>
</evidence>
<evidence type="ECO:0000256" key="11">
    <source>
        <dbReference type="ARBA" id="ARBA00044975"/>
    </source>
</evidence>
<protein>
    <recommendedName>
        <fullName evidence="11">DNA polymerase eta</fullName>
    </recommendedName>
</protein>
<keyword evidence="15" id="KW-0239">DNA-directed DNA polymerase</keyword>
<accession>A0A9W8S110</accession>
<proteinExistence type="predicted"/>
<evidence type="ECO:0000256" key="9">
    <source>
        <dbReference type="ARBA" id="ARBA00023204"/>
    </source>
</evidence>
<keyword evidence="8" id="KW-0496">Mitochondrion</keyword>
<dbReference type="FunFam" id="3.40.1170.60:FF:000008">
    <property type="entry name" value="DNA polymerase eta subunit"/>
    <property type="match status" value="1"/>
</dbReference>
<dbReference type="Pfam" id="PF18439">
    <property type="entry name" value="zf_UBZ"/>
    <property type="match status" value="1"/>
</dbReference>
<dbReference type="PROSITE" id="PS51907">
    <property type="entry name" value="ZF_UBZ3"/>
    <property type="match status" value="1"/>
</dbReference>
<feature type="domain" description="UmuC" evidence="13">
    <location>
        <begin position="46"/>
        <end position="307"/>
    </location>
</feature>
<feature type="compositionally biased region" description="Basic and acidic residues" evidence="12">
    <location>
        <begin position="628"/>
        <end position="646"/>
    </location>
</feature>
<dbReference type="Gene3D" id="3.30.1490.100">
    <property type="entry name" value="DNA polymerase, Y-family, little finger domain"/>
    <property type="match status" value="1"/>
</dbReference>
<reference evidence="15" key="1">
    <citation type="submission" date="2022-09" db="EMBL/GenBank/DDBJ databases">
        <title>Fusarium specimens isolated from Avocado Roots.</title>
        <authorList>
            <person name="Stajich J."/>
            <person name="Roper C."/>
            <person name="Heimlech-Rivalta G."/>
        </authorList>
    </citation>
    <scope>NUCLEOTIDE SEQUENCE</scope>
    <source>
        <strain evidence="15">CF00136</strain>
    </source>
</reference>
<comment type="caution">
    <text evidence="15">The sequence shown here is derived from an EMBL/GenBank/DDBJ whole genome shotgun (WGS) entry which is preliminary data.</text>
</comment>
<evidence type="ECO:0000256" key="8">
    <source>
        <dbReference type="ARBA" id="ARBA00023128"/>
    </source>
</evidence>
<dbReference type="GO" id="GO:0005657">
    <property type="term" value="C:replication fork"/>
    <property type="evidence" value="ECO:0007669"/>
    <property type="project" value="TreeGrafter"/>
</dbReference>
<evidence type="ECO:0000256" key="12">
    <source>
        <dbReference type="SAM" id="MobiDB-lite"/>
    </source>
</evidence>
<dbReference type="Pfam" id="PF11799">
    <property type="entry name" value="IMS_C"/>
    <property type="match status" value="1"/>
</dbReference>
<evidence type="ECO:0000256" key="6">
    <source>
        <dbReference type="ARBA" id="ARBA00022771"/>
    </source>
</evidence>
<dbReference type="AlphaFoldDB" id="A0A9W8S110"/>
<keyword evidence="15" id="KW-0548">Nucleotidyltransferase</keyword>
<dbReference type="GO" id="GO:0006281">
    <property type="term" value="P:DNA repair"/>
    <property type="evidence" value="ECO:0007669"/>
    <property type="project" value="UniProtKB-KW"/>
</dbReference>
<dbReference type="GO" id="GO:0070987">
    <property type="term" value="P:error-free translesion synthesis"/>
    <property type="evidence" value="ECO:0007669"/>
    <property type="project" value="UniProtKB-ARBA"/>
</dbReference>
<dbReference type="FunFam" id="3.30.1490.100:FF:000009">
    <property type="entry name" value="DNA polymerase eta subunit"/>
    <property type="match status" value="1"/>
</dbReference>
<evidence type="ECO:0000256" key="2">
    <source>
        <dbReference type="ARBA" id="ARBA00004173"/>
    </source>
</evidence>
<evidence type="ECO:0000256" key="7">
    <source>
        <dbReference type="ARBA" id="ARBA00022833"/>
    </source>
</evidence>
<feature type="region of interest" description="Disordered" evidence="12">
    <location>
        <begin position="494"/>
        <end position="561"/>
    </location>
</feature>
<dbReference type="GO" id="GO:0009314">
    <property type="term" value="P:response to radiation"/>
    <property type="evidence" value="ECO:0007669"/>
    <property type="project" value="TreeGrafter"/>
</dbReference>
<dbReference type="InterPro" id="IPR052230">
    <property type="entry name" value="DNA_polymerase_eta"/>
</dbReference>
<dbReference type="InterPro" id="IPR043128">
    <property type="entry name" value="Rev_trsase/Diguanyl_cyclase"/>
</dbReference>
<dbReference type="Gene3D" id="3.30.70.270">
    <property type="match status" value="1"/>
</dbReference>
<dbReference type="GO" id="GO:0008270">
    <property type="term" value="F:zinc ion binding"/>
    <property type="evidence" value="ECO:0007669"/>
    <property type="project" value="UniProtKB-KW"/>
</dbReference>
<dbReference type="GO" id="GO:0005739">
    <property type="term" value="C:mitochondrion"/>
    <property type="evidence" value="ECO:0007669"/>
    <property type="project" value="UniProtKB-SubCell"/>
</dbReference>
<comment type="subcellular location">
    <subcellularLocation>
        <location evidence="2">Mitochondrion</location>
    </subcellularLocation>
    <subcellularLocation>
        <location evidence="1">Nucleus</location>
    </subcellularLocation>
</comment>
<dbReference type="GO" id="GO:0007064">
    <property type="term" value="P:mitotic sister chromatid cohesion"/>
    <property type="evidence" value="ECO:0007669"/>
    <property type="project" value="UniProtKB-ARBA"/>
</dbReference>
<dbReference type="Gene3D" id="1.10.150.20">
    <property type="entry name" value="5' to 3' exonuclease, C-terminal subdomain"/>
    <property type="match status" value="1"/>
</dbReference>
<evidence type="ECO:0000313" key="15">
    <source>
        <dbReference type="EMBL" id="KAJ4259612.1"/>
    </source>
</evidence>
<sequence>MPSSPLHRPPGASSPLNEAGWRRSQFTYRQFSQLASSNTSNPLRVIAHIDLDAFYAQCEMVRLGISEDKPLAVQQWQGLIAINYPAREYGIGRHCNVEEAKKLCPELIAQHVATWREGDEKWAYREDAAANIITDKVSLDPYRLQSRKILASIKEALPPDLQKVEKASIDEVFLDLSSQVHSILLERFPELSNPPPYDDPTEKLPLPSIVALDWKTDALIDLDEEQETVDPDWDDVAILIGSEIVRKVRSEVRQKLGYTCSAGVASNKLLSKLGSAYKKPNKQTVVRNRAVSAFMAGFKVTKLRNLGGKLGEQIVSTFNTESVTELLEVPLTTMKSKLGHDTGLWIYNTIRGVDTSEVNSRTQIKSMLSAKSFRPTINSSEQAIRWLRIFAADIFSRLVEEGVLENKRRPKTMNLHHRHEGQVRSRQAPIPQGKVLDEEGLFALAKDLLSQIIAEGRGVWPCANLSLSVGGLEDGVKRNMGIGAFLVKGEEAEALRSSNSDSRPSSTGPEPSTKKRRVEDGGIQRFFAKRPSNDHDRSPSSEPLTPKEFPKAGRMPSEGPQKILSFTTKHDYEANHEPDLSLHQSNALPWDAGATNVQGDGDRNQQPYIDPLVCSRCKASFADPEALQSHEDWHMAKDLQEAERVKPAFAERQSAPRNSTQKPQGTSSKRGRGGKLEQGQSRLKFG</sequence>
<dbReference type="Pfam" id="PF21704">
    <property type="entry name" value="POLH-Rev1_HhH"/>
    <property type="match status" value="1"/>
</dbReference>
<evidence type="ECO:0000259" key="14">
    <source>
        <dbReference type="PROSITE" id="PS51907"/>
    </source>
</evidence>